<comment type="caution">
    <text evidence="1">The sequence shown here is derived from an EMBL/GenBank/DDBJ whole genome shotgun (WGS) entry which is preliminary data.</text>
</comment>
<organism evidence="1 2">
    <name type="scientific">Blastococcus jejuensis</name>
    <dbReference type="NCBI Taxonomy" id="351224"/>
    <lineage>
        <taxon>Bacteria</taxon>
        <taxon>Bacillati</taxon>
        <taxon>Actinomycetota</taxon>
        <taxon>Actinomycetes</taxon>
        <taxon>Geodermatophilales</taxon>
        <taxon>Geodermatophilaceae</taxon>
        <taxon>Blastococcus</taxon>
    </lineage>
</organism>
<dbReference type="PROSITE" id="PS51318">
    <property type="entry name" value="TAT"/>
    <property type="match status" value="1"/>
</dbReference>
<dbReference type="InterPro" id="IPR006311">
    <property type="entry name" value="TAT_signal"/>
</dbReference>
<dbReference type="InterPro" id="IPR046029">
    <property type="entry name" value="DUF5987"/>
</dbReference>
<protein>
    <submittedName>
        <fullName evidence="1">DUF5987 family protein</fullName>
    </submittedName>
</protein>
<gene>
    <name evidence="1" type="ORF">GCM10010531_00280</name>
</gene>
<sequence>MSSDAALSRRRLLQIVSAAALTLPLTGLRMPAARADVLPRSLDAETLTLEAWSDTMVPGEKRSPDDRAIAGVAAGPGAVQAGAVDMMRFGPVGLAPAVPALAAGLNAEAVRYAATVGVLPDPTVPPFVGLPFEHRTGLALQLLDTGRPDQLVWYGLAGIAMLAFHTAGHLSTPDAVRSGHPGLAWLDFPQPDADGLWRYPVFSYRRRLARPHPRTTRTGQPA</sequence>
<dbReference type="Pfam" id="PF19449">
    <property type="entry name" value="DUF5987"/>
    <property type="match status" value="1"/>
</dbReference>
<evidence type="ECO:0000313" key="2">
    <source>
        <dbReference type="Proteomes" id="UP001499924"/>
    </source>
</evidence>
<dbReference type="Proteomes" id="UP001499924">
    <property type="component" value="Unassembled WGS sequence"/>
</dbReference>
<accession>A0ABP6NPD1</accession>
<dbReference type="EMBL" id="BAAAVV010000001">
    <property type="protein sequence ID" value="GAA3153365.1"/>
    <property type="molecule type" value="Genomic_DNA"/>
</dbReference>
<proteinExistence type="predicted"/>
<evidence type="ECO:0000313" key="1">
    <source>
        <dbReference type="EMBL" id="GAA3153365.1"/>
    </source>
</evidence>
<dbReference type="RefSeq" id="WP_344686452.1">
    <property type="nucleotide sequence ID" value="NZ_BAAAVV010000001.1"/>
</dbReference>
<reference evidence="2" key="1">
    <citation type="journal article" date="2019" name="Int. J. Syst. Evol. Microbiol.">
        <title>The Global Catalogue of Microorganisms (GCM) 10K type strain sequencing project: providing services to taxonomists for standard genome sequencing and annotation.</title>
        <authorList>
            <consortium name="The Broad Institute Genomics Platform"/>
            <consortium name="The Broad Institute Genome Sequencing Center for Infectious Disease"/>
            <person name="Wu L."/>
            <person name="Ma J."/>
        </authorList>
    </citation>
    <scope>NUCLEOTIDE SEQUENCE [LARGE SCALE GENOMIC DNA]</scope>
    <source>
        <strain evidence="2">JCM 15614</strain>
    </source>
</reference>
<keyword evidence="2" id="KW-1185">Reference proteome</keyword>
<name>A0ABP6NPD1_9ACTN</name>